<name>A0AA38GHW6_TAXCH</name>
<keyword evidence="2" id="KW-1185">Reference proteome</keyword>
<evidence type="ECO:0000313" key="2">
    <source>
        <dbReference type="Proteomes" id="UP000824469"/>
    </source>
</evidence>
<sequence>MKQRREALESIMAPLLSLSRESQSFMKCINIAVGSAMKVLEAMASVRELKVTVVGHDPRDDLEGYLTAAQKLEGYLNFVAENLPLALSLLEEAVQVSNSSPLVDKYTMERLNDCIEALRRNSKDGVVHDGDSRGLLDIAVQKLEPSFSLVLTDLT</sequence>
<organism evidence="1 2">
    <name type="scientific">Taxus chinensis</name>
    <name type="common">Chinese yew</name>
    <name type="synonym">Taxus wallichiana var. chinensis</name>
    <dbReference type="NCBI Taxonomy" id="29808"/>
    <lineage>
        <taxon>Eukaryota</taxon>
        <taxon>Viridiplantae</taxon>
        <taxon>Streptophyta</taxon>
        <taxon>Embryophyta</taxon>
        <taxon>Tracheophyta</taxon>
        <taxon>Spermatophyta</taxon>
        <taxon>Pinopsida</taxon>
        <taxon>Pinidae</taxon>
        <taxon>Conifers II</taxon>
        <taxon>Cupressales</taxon>
        <taxon>Taxaceae</taxon>
        <taxon>Taxus</taxon>
    </lineage>
</organism>
<reference evidence="1 2" key="1">
    <citation type="journal article" date="2021" name="Nat. Plants">
        <title>The Taxus genome provides insights into paclitaxel biosynthesis.</title>
        <authorList>
            <person name="Xiong X."/>
            <person name="Gou J."/>
            <person name="Liao Q."/>
            <person name="Li Y."/>
            <person name="Zhou Q."/>
            <person name="Bi G."/>
            <person name="Li C."/>
            <person name="Du R."/>
            <person name="Wang X."/>
            <person name="Sun T."/>
            <person name="Guo L."/>
            <person name="Liang H."/>
            <person name="Lu P."/>
            <person name="Wu Y."/>
            <person name="Zhang Z."/>
            <person name="Ro D.K."/>
            <person name="Shang Y."/>
            <person name="Huang S."/>
            <person name="Yan J."/>
        </authorList>
    </citation>
    <scope>NUCLEOTIDE SEQUENCE [LARGE SCALE GENOMIC DNA]</scope>
    <source>
        <strain evidence="1">Ta-2019</strain>
    </source>
</reference>
<evidence type="ECO:0000313" key="1">
    <source>
        <dbReference type="EMBL" id="KAH9323487.1"/>
    </source>
</evidence>
<comment type="caution">
    <text evidence="1">The sequence shown here is derived from an EMBL/GenBank/DDBJ whole genome shotgun (WGS) entry which is preliminary data.</text>
</comment>
<dbReference type="EMBL" id="JAHRHJ020000003">
    <property type="protein sequence ID" value="KAH9323487.1"/>
    <property type="molecule type" value="Genomic_DNA"/>
</dbReference>
<dbReference type="AlphaFoldDB" id="A0AA38GHW6"/>
<proteinExistence type="predicted"/>
<dbReference type="Proteomes" id="UP000824469">
    <property type="component" value="Unassembled WGS sequence"/>
</dbReference>
<gene>
    <name evidence="1" type="ORF">KI387_018126</name>
</gene>
<accession>A0AA38GHW6</accession>
<feature type="non-terminal residue" evidence="1">
    <location>
        <position position="1"/>
    </location>
</feature>
<protein>
    <submittedName>
        <fullName evidence="1">Uncharacterized protein</fullName>
    </submittedName>
</protein>